<dbReference type="RefSeq" id="XP_057401691.1">
    <property type="nucleotide sequence ID" value="XM_057545708.1"/>
</dbReference>
<protein>
    <submittedName>
        <fullName evidence="2">Uncharacterized protein LOC130708134</fullName>
    </submittedName>
</protein>
<reference evidence="2" key="1">
    <citation type="submission" date="2025-08" db="UniProtKB">
        <authorList>
            <consortium name="RefSeq"/>
        </authorList>
    </citation>
    <scope>IDENTIFICATION</scope>
</reference>
<name>A0ABM3THV9_BALAC</name>
<sequence length="229" mass="25941">MNHRFKQISEAKRKPAWARFPEVQACDSLSTPLRSELTRGQHSRAHAQRVPLPPHFRTEVTCGGSPLALAQKKVLRFSSGLLYPCPCPPRASSGLRSWARGRANKASTIPHWLAWEAVTTPLKKDTLGAKASTSPTSQFYCVKELLKLKDKKTRNLRMGKRSQQRYTDGKKAYEKTLNIICHSGTANQNNDAPTHLLKWLKSKTLTIPSTRKDVEKQLSFFCWWECKIG</sequence>
<dbReference type="Proteomes" id="UP001652580">
    <property type="component" value="Chromosome 4"/>
</dbReference>
<organism evidence="1 2">
    <name type="scientific">Balaenoptera acutorostrata</name>
    <name type="common">Common minke whale</name>
    <name type="synonym">Balaena rostrata</name>
    <dbReference type="NCBI Taxonomy" id="9767"/>
    <lineage>
        <taxon>Eukaryota</taxon>
        <taxon>Metazoa</taxon>
        <taxon>Chordata</taxon>
        <taxon>Craniata</taxon>
        <taxon>Vertebrata</taxon>
        <taxon>Euteleostomi</taxon>
        <taxon>Mammalia</taxon>
        <taxon>Eutheria</taxon>
        <taxon>Laurasiatheria</taxon>
        <taxon>Artiodactyla</taxon>
        <taxon>Whippomorpha</taxon>
        <taxon>Cetacea</taxon>
        <taxon>Mysticeti</taxon>
        <taxon>Balaenopteridae</taxon>
        <taxon>Balaenoptera</taxon>
    </lineage>
</organism>
<accession>A0ABM3THV9</accession>
<evidence type="ECO:0000313" key="2">
    <source>
        <dbReference type="RefSeq" id="XP_057401691.1"/>
    </source>
</evidence>
<proteinExistence type="predicted"/>
<evidence type="ECO:0000313" key="1">
    <source>
        <dbReference type="Proteomes" id="UP001652580"/>
    </source>
</evidence>
<keyword evidence="1" id="KW-1185">Reference proteome</keyword>
<gene>
    <name evidence="2" type="primary">LOC130708134</name>
</gene>
<dbReference type="GeneID" id="130708134"/>